<dbReference type="GO" id="GO:0004497">
    <property type="term" value="F:monooxygenase activity"/>
    <property type="evidence" value="ECO:0007669"/>
    <property type="project" value="UniProtKB-KW"/>
</dbReference>
<keyword evidence="3" id="KW-0349">Heme</keyword>
<dbReference type="EMBL" id="JBBWWQ010000007">
    <property type="protein sequence ID" value="KAK8942382.1"/>
    <property type="molecule type" value="Genomic_DNA"/>
</dbReference>
<comment type="caution">
    <text evidence="11">The sequence shown here is derived from an EMBL/GenBank/DDBJ whole genome shotgun (WGS) entry which is preliminary data.</text>
</comment>
<evidence type="ECO:0000256" key="3">
    <source>
        <dbReference type="ARBA" id="ARBA00022617"/>
    </source>
</evidence>
<dbReference type="PANTHER" id="PTHR24282">
    <property type="entry name" value="CYTOCHROME P450 FAMILY MEMBER"/>
    <property type="match status" value="1"/>
</dbReference>
<keyword evidence="9" id="KW-0503">Monooxygenase</keyword>
<comment type="similarity">
    <text evidence="2">Belongs to the cytochrome P450 family.</text>
</comment>
<keyword evidence="4" id="KW-0812">Transmembrane</keyword>
<protein>
    <submittedName>
        <fullName evidence="11">Uncharacterized protein</fullName>
    </submittedName>
</protein>
<evidence type="ECO:0000256" key="2">
    <source>
        <dbReference type="ARBA" id="ARBA00010617"/>
    </source>
</evidence>
<dbReference type="InterPro" id="IPR036396">
    <property type="entry name" value="Cyt_P450_sf"/>
</dbReference>
<evidence type="ECO:0000256" key="9">
    <source>
        <dbReference type="ARBA" id="ARBA00023033"/>
    </source>
</evidence>
<dbReference type="GO" id="GO:0005506">
    <property type="term" value="F:iron ion binding"/>
    <property type="evidence" value="ECO:0007669"/>
    <property type="project" value="InterPro"/>
</dbReference>
<dbReference type="GO" id="GO:0016705">
    <property type="term" value="F:oxidoreductase activity, acting on paired donors, with incorporation or reduction of molecular oxygen"/>
    <property type="evidence" value="ECO:0007669"/>
    <property type="project" value="InterPro"/>
</dbReference>
<dbReference type="SUPFAM" id="SSF48264">
    <property type="entry name" value="Cytochrome P450"/>
    <property type="match status" value="1"/>
</dbReference>
<comment type="subcellular location">
    <subcellularLocation>
        <location evidence="1">Membrane</location>
    </subcellularLocation>
</comment>
<gene>
    <name evidence="11" type="ORF">KSP39_PZI009179</name>
</gene>
<dbReference type="GO" id="GO:0006629">
    <property type="term" value="P:lipid metabolic process"/>
    <property type="evidence" value="ECO:0007669"/>
    <property type="project" value="UniProtKB-ARBA"/>
</dbReference>
<name>A0AAP0BK53_9ASPA</name>
<evidence type="ECO:0000256" key="1">
    <source>
        <dbReference type="ARBA" id="ARBA00004370"/>
    </source>
</evidence>
<evidence type="ECO:0000256" key="10">
    <source>
        <dbReference type="ARBA" id="ARBA00023136"/>
    </source>
</evidence>
<keyword evidence="8" id="KW-0408">Iron</keyword>
<dbReference type="GO" id="GO:0020037">
    <property type="term" value="F:heme binding"/>
    <property type="evidence" value="ECO:0007669"/>
    <property type="project" value="InterPro"/>
</dbReference>
<sequence>MDEKVNTWRGLMKSKEQLELDLYGEYEVLTQKIFTKIMFGDDAEEGMQIAKLHSEQDAISFKLVHSDIVTSKEQVAEKIFHGLIERRLKNVNLKKNDWVSVMVSSKNYMSRQQRVDECCAVLIASSKSTSILLAWACLQT</sequence>
<evidence type="ECO:0000313" key="12">
    <source>
        <dbReference type="Proteomes" id="UP001418222"/>
    </source>
</evidence>
<dbReference type="Gene3D" id="1.10.630.10">
    <property type="entry name" value="Cytochrome P450"/>
    <property type="match status" value="1"/>
</dbReference>
<keyword evidence="6" id="KW-1133">Transmembrane helix</keyword>
<keyword evidence="7" id="KW-0560">Oxidoreductase</keyword>
<evidence type="ECO:0000313" key="11">
    <source>
        <dbReference type="EMBL" id="KAK8942382.1"/>
    </source>
</evidence>
<evidence type="ECO:0000256" key="4">
    <source>
        <dbReference type="ARBA" id="ARBA00022692"/>
    </source>
</evidence>
<proteinExistence type="inferred from homology"/>
<dbReference type="PANTHER" id="PTHR24282:SF211">
    <property type="entry name" value="CYTOCHROME P450-RELATED"/>
    <property type="match status" value="1"/>
</dbReference>
<dbReference type="GO" id="GO:0016020">
    <property type="term" value="C:membrane"/>
    <property type="evidence" value="ECO:0007669"/>
    <property type="project" value="UniProtKB-SubCell"/>
</dbReference>
<keyword evidence="12" id="KW-1185">Reference proteome</keyword>
<reference evidence="11 12" key="1">
    <citation type="journal article" date="2022" name="Nat. Plants">
        <title>Genomes of leafy and leafless Platanthera orchids illuminate the evolution of mycoheterotrophy.</title>
        <authorList>
            <person name="Li M.H."/>
            <person name="Liu K.W."/>
            <person name="Li Z."/>
            <person name="Lu H.C."/>
            <person name="Ye Q.L."/>
            <person name="Zhang D."/>
            <person name="Wang J.Y."/>
            <person name="Li Y.F."/>
            <person name="Zhong Z.M."/>
            <person name="Liu X."/>
            <person name="Yu X."/>
            <person name="Liu D.K."/>
            <person name="Tu X.D."/>
            <person name="Liu B."/>
            <person name="Hao Y."/>
            <person name="Liao X.Y."/>
            <person name="Jiang Y.T."/>
            <person name="Sun W.H."/>
            <person name="Chen J."/>
            <person name="Chen Y.Q."/>
            <person name="Ai Y."/>
            <person name="Zhai J.W."/>
            <person name="Wu S.S."/>
            <person name="Zhou Z."/>
            <person name="Hsiao Y.Y."/>
            <person name="Wu W.L."/>
            <person name="Chen Y.Y."/>
            <person name="Lin Y.F."/>
            <person name="Hsu J.L."/>
            <person name="Li C.Y."/>
            <person name="Wang Z.W."/>
            <person name="Zhao X."/>
            <person name="Zhong W.Y."/>
            <person name="Ma X.K."/>
            <person name="Ma L."/>
            <person name="Huang J."/>
            <person name="Chen G.Z."/>
            <person name="Huang M.Z."/>
            <person name="Huang L."/>
            <person name="Peng D.H."/>
            <person name="Luo Y.B."/>
            <person name="Zou S.Q."/>
            <person name="Chen S.P."/>
            <person name="Lan S."/>
            <person name="Tsai W.C."/>
            <person name="Van de Peer Y."/>
            <person name="Liu Z.J."/>
        </authorList>
    </citation>
    <scope>NUCLEOTIDE SEQUENCE [LARGE SCALE GENOMIC DNA]</scope>
    <source>
        <strain evidence="11">Lor287</strain>
    </source>
</reference>
<keyword evidence="5" id="KW-0479">Metal-binding</keyword>
<evidence type="ECO:0000256" key="7">
    <source>
        <dbReference type="ARBA" id="ARBA00023002"/>
    </source>
</evidence>
<dbReference type="Proteomes" id="UP001418222">
    <property type="component" value="Unassembled WGS sequence"/>
</dbReference>
<organism evidence="11 12">
    <name type="scientific">Platanthera zijinensis</name>
    <dbReference type="NCBI Taxonomy" id="2320716"/>
    <lineage>
        <taxon>Eukaryota</taxon>
        <taxon>Viridiplantae</taxon>
        <taxon>Streptophyta</taxon>
        <taxon>Embryophyta</taxon>
        <taxon>Tracheophyta</taxon>
        <taxon>Spermatophyta</taxon>
        <taxon>Magnoliopsida</taxon>
        <taxon>Liliopsida</taxon>
        <taxon>Asparagales</taxon>
        <taxon>Orchidaceae</taxon>
        <taxon>Orchidoideae</taxon>
        <taxon>Orchideae</taxon>
        <taxon>Orchidinae</taxon>
        <taxon>Platanthera</taxon>
    </lineage>
</organism>
<dbReference type="AlphaFoldDB" id="A0AAP0BK53"/>
<dbReference type="InterPro" id="IPR050665">
    <property type="entry name" value="Cytochrome_P450_Monooxygen"/>
</dbReference>
<evidence type="ECO:0000256" key="8">
    <source>
        <dbReference type="ARBA" id="ARBA00023004"/>
    </source>
</evidence>
<keyword evidence="10" id="KW-0472">Membrane</keyword>
<evidence type="ECO:0000256" key="6">
    <source>
        <dbReference type="ARBA" id="ARBA00022989"/>
    </source>
</evidence>
<accession>A0AAP0BK53</accession>
<evidence type="ECO:0000256" key="5">
    <source>
        <dbReference type="ARBA" id="ARBA00022723"/>
    </source>
</evidence>